<dbReference type="InterPro" id="IPR025889">
    <property type="entry name" value="GSP17M-like_dom"/>
</dbReference>
<dbReference type="PANTHER" id="PTHR36109">
    <property type="entry name" value="MEMBRANE PROTEIN-RELATED"/>
    <property type="match status" value="1"/>
</dbReference>
<evidence type="ECO:0000259" key="1">
    <source>
        <dbReference type="Pfam" id="PF11181"/>
    </source>
</evidence>
<feature type="domain" description="General stress protein 17M-like" evidence="1">
    <location>
        <begin position="10"/>
        <end position="72"/>
    </location>
</feature>
<comment type="caution">
    <text evidence="2">The sequence shown here is derived from an EMBL/GenBank/DDBJ whole genome shotgun (WGS) entry which is preliminary data.</text>
</comment>
<accession>A0AAW9Q2D2</accession>
<reference evidence="2" key="1">
    <citation type="submission" date="2024-01" db="EMBL/GenBank/DDBJ databases">
        <title>Bank of Algae and Cyanobacteria of the Azores (BACA) strain genomes.</title>
        <authorList>
            <person name="Luz R."/>
            <person name="Cordeiro R."/>
            <person name="Fonseca A."/>
            <person name="Goncalves V."/>
        </authorList>
    </citation>
    <scope>NUCLEOTIDE SEQUENCE</scope>
    <source>
        <strain evidence="2">BACA0141</strain>
    </source>
</reference>
<gene>
    <name evidence="2" type="ORF">V2H45_08490</name>
</gene>
<dbReference type="AlphaFoldDB" id="A0AAW9Q2D2"/>
<dbReference type="InterPro" id="IPR052948">
    <property type="entry name" value="Low_temp-induced_all0457"/>
</dbReference>
<dbReference type="RefSeq" id="WP_330483209.1">
    <property type="nucleotide sequence ID" value="NZ_JAZBJZ010000025.1"/>
</dbReference>
<dbReference type="Pfam" id="PF11181">
    <property type="entry name" value="YflT"/>
    <property type="match status" value="1"/>
</dbReference>
<dbReference type="EMBL" id="JAZBJZ010000025">
    <property type="protein sequence ID" value="MEE3716781.1"/>
    <property type="molecule type" value="Genomic_DNA"/>
</dbReference>
<evidence type="ECO:0000313" key="3">
    <source>
        <dbReference type="Proteomes" id="UP001333818"/>
    </source>
</evidence>
<dbReference type="PANTHER" id="PTHR36109:SF2">
    <property type="entry name" value="MEMBRANE PROTEIN"/>
    <property type="match status" value="1"/>
</dbReference>
<evidence type="ECO:0000313" key="2">
    <source>
        <dbReference type="EMBL" id="MEE3716781.1"/>
    </source>
</evidence>
<protein>
    <submittedName>
        <fullName evidence="2">General stress protein</fullName>
    </submittedName>
</protein>
<dbReference type="Proteomes" id="UP001333818">
    <property type="component" value="Unassembled WGS sequence"/>
</dbReference>
<organism evidence="2 3">
    <name type="scientific">Tumidithrix elongata BACA0141</name>
    <dbReference type="NCBI Taxonomy" id="2716417"/>
    <lineage>
        <taxon>Bacteria</taxon>
        <taxon>Bacillati</taxon>
        <taxon>Cyanobacteriota</taxon>
        <taxon>Cyanophyceae</taxon>
        <taxon>Pseudanabaenales</taxon>
        <taxon>Pseudanabaenaceae</taxon>
        <taxon>Tumidithrix</taxon>
        <taxon>Tumidithrix elongata</taxon>
    </lineage>
</organism>
<proteinExistence type="predicted"/>
<sequence length="188" mass="19329">MILKHDKRAVGTFSSRQEAEKALSELRDAKFAMDRVSIIAKDSDRISEMQVQGTNRLDGGVTAGVAVGGAVGELTGLLVGLGSLAIPGVGPIILLGATATAIATTLAGGAIGAATGGLVGGLIGLGISDEQAQVYHNSVLRGDYLVIVDGTEAEILQAEAILRSSKIREWEVYSPSSTAGYIDPIVRL</sequence>
<name>A0AAW9Q2D2_9CYAN</name>
<keyword evidence="3" id="KW-1185">Reference proteome</keyword>